<protein>
    <recommendedName>
        <fullName evidence="3">protein O-GlcNAc transferase</fullName>
        <ecNumber evidence="3">2.4.1.255</ecNumber>
    </recommendedName>
</protein>
<dbReference type="HOGENOM" id="CLU_001721_0_0_1"/>
<dbReference type="FunFam" id="1.25.40.10:FF:000552">
    <property type="entry name" value="UDP-N-acetylglucosaminyltransferase (AFU_orthologue AFUA_1G03380)"/>
    <property type="match status" value="1"/>
</dbReference>
<dbReference type="RefSeq" id="XP_040622283.1">
    <property type="nucleotide sequence ID" value="XM_040763739.1"/>
</dbReference>
<dbReference type="PROSITE" id="PS50005">
    <property type="entry name" value="TPR"/>
    <property type="match status" value="2"/>
</dbReference>
<dbReference type="GO" id="GO:0097363">
    <property type="term" value="F:protein O-acetylglucosaminyltransferase activity"/>
    <property type="evidence" value="ECO:0007669"/>
    <property type="project" value="UniProtKB-EC"/>
</dbReference>
<dbReference type="GeneID" id="63678660"/>
<dbReference type="InterPro" id="IPR019734">
    <property type="entry name" value="TPR_rpt"/>
</dbReference>
<comment type="similarity">
    <text evidence="2">Belongs to the glycosyltransferase 41 family. O-GlcNAc transferase subfamily.</text>
</comment>
<accession>A0A0C2FTB7</accession>
<evidence type="ECO:0000313" key="12">
    <source>
        <dbReference type="Proteomes" id="UP000031575"/>
    </source>
</evidence>
<evidence type="ECO:0000256" key="4">
    <source>
        <dbReference type="ARBA" id="ARBA00022676"/>
    </source>
</evidence>
<gene>
    <name evidence="11" type="ORF">SPBR_05475</name>
</gene>
<dbReference type="InterPro" id="IPR011990">
    <property type="entry name" value="TPR-like_helical_dom_sf"/>
</dbReference>
<feature type="region of interest" description="Disordered" evidence="9">
    <location>
        <begin position="39"/>
        <end position="115"/>
    </location>
</feature>
<evidence type="ECO:0000256" key="1">
    <source>
        <dbReference type="ARBA" id="ARBA00004922"/>
    </source>
</evidence>
<evidence type="ECO:0000256" key="9">
    <source>
        <dbReference type="SAM" id="MobiDB-lite"/>
    </source>
</evidence>
<keyword evidence="12" id="KW-1185">Reference proteome</keyword>
<feature type="compositionally biased region" description="Low complexity" evidence="9">
    <location>
        <begin position="987"/>
        <end position="1009"/>
    </location>
</feature>
<dbReference type="Proteomes" id="UP000031575">
    <property type="component" value="Unassembled WGS sequence"/>
</dbReference>
<sequence>MEQPVIQMHQQPVPSRRRFEPLMPFHAHLRPGQFAALQQQLDVQQQHQHQHQHQHHLQTHQQHPFPTHNQYLSQSRAVRPQQGQQAGPSNGPAQTFPIRSSHPASPSTNSQPGHLLNAQLHGQSRHPFASSLTVNHGPEHHLRRKTPNGTIDAGYDGSPLGLATGPPPSKQLALPATPAIFPTPFVQQPGSAPDVQSQQGFSRTPAAAAFLGQTGEIQQLSAPVAGRQFLVGNNATPLATAVATAVSANFDNAMVNQAAQIQPGLSFAQQLPSNGGFNPINNPTMQPVFAPAYQPTPGPTSFNTSSFDRQSLWPDSVLLQGYQPHLQQLQQQQQLQAHMFPFANMSNLNTGAGSLNGNIATNNNGLVGNYGFVPQNVACDSAFISAAQPMFSPPGLNNDGMQQTAMPGQQAAFRLSSSVPQRHTGMNMHTLSMHGQEHISLENLDTRQPGVLPHLMHAVGLTPGSAPPMGADMPAHIKDATLKFAEATYANLVLHLSQTKKSFNGRPLPNLHARPKPAAVSRLEQLKQLQLKHRQAQQVESQGLASDNAGQDQFAAATAAMGGNQMQNFQSPMRTPYGDPNAQNRRDAFAMHAPLVLQARDVLTLLSTICEGSGWKWVEGMNLGACLHYALEHFEQAFEWFKRVFALQPTHVEVLSNIAATLFCMGRRDEAIKYWLRAIHSKPSYFDSSEHLIGILSTEHRHREIVEIVNYVQNTLRLPNHSAATPADNASTGGGTTKRADLGNDVAPDAAPSAARLGDSSETASEDIPMVSKDTSSPDTSQAGFGSCGYAIPGHDTGRMLGLLHAKANSLYLMKEMAAASEAYEECVLVGVGRHFRSIQNLIQRIRTALSPEAPQSSPRSYFSRPSSGPPLLAPEVAKLTARRTFPYTNGQLPGLRYVLGYQHKKAALTATSNALLSMAKILQDGMATNGCLAQGSNGQSTAVGDILSLYYLSMSIQESPSTANNVGILLASIQQTTAAKPANVQKQIKQIQNAPQQPQQQQQQQVQIARRHSHQPTAASTTPTTTNAVPSGIPPDSSLALAFTYYSYGLQLDPKHVHLHTNLGSLLKDVGQLDLAIKMYEQAVACDGKFDIALTNLANAVKDRGRSGEAIAYYRRAVAANPEFTEAVCGLSTALNSVCDWAGRGGVVLYGGRYDRWHVDDEGMLQDVRQYGRGSGLMKRVVDIVARQLNEASLWGRGVLHESSIAMLACQMKEAMGTADRNTTVKVDAVDVTAELQKWAGQPWEGSRVLRLIERATRVVMYRWYCDRYIRGKESPNGYSRPRPPASLAVPGAPTVLPFHTFTCPLPAKDVRLISQRNALRISCNTLRSPWLSGTVYPPPAPPRPQLNVGYISSDFNNHPLAHLMQSVFGFHNPTRAKAFCYATTPSDKSPYREKIERDSPVFRDVTNWPPERVIQQIIQDGIHILVNLNGYTRGAKNEIFAARPAPIQMAFMGFAGTLGAEWCDYLLADTTAVPPSTLRPWRGNVSVGDVFRDEADVDTEKWIYAENIIYCRDTFFCCDHKQFADASERTVTWQDEKQRRWKMRKEMFPSLSDDTIILGNFNQLYKIDPTTFRSWLRILAGVPNTVLWLLRFPDLGEPNIRKTALKWAGKSVADRIIFTDVAPKALHINRARICDIFLDTPECNAHTTAADALWSSTPLLTSPRYDYKMCSRIGASVLKGALPKDAAGQQAAAELIAEDDDQYEKMAIKLASGMAYRQVACADGVGTYGEGEGRLADLRKMLWDHKWECGLFDTRRWVRDLEDAYTEAWRKWANGERGDIYL</sequence>
<evidence type="ECO:0000256" key="6">
    <source>
        <dbReference type="ARBA" id="ARBA00022737"/>
    </source>
</evidence>
<feature type="region of interest" description="Disordered" evidence="9">
    <location>
        <begin position="987"/>
        <end position="1033"/>
    </location>
</feature>
<organism evidence="11 12">
    <name type="scientific">Sporothrix brasiliensis 5110</name>
    <dbReference type="NCBI Taxonomy" id="1398154"/>
    <lineage>
        <taxon>Eukaryota</taxon>
        <taxon>Fungi</taxon>
        <taxon>Dikarya</taxon>
        <taxon>Ascomycota</taxon>
        <taxon>Pezizomycotina</taxon>
        <taxon>Sordariomycetes</taxon>
        <taxon>Sordariomycetidae</taxon>
        <taxon>Ophiostomatales</taxon>
        <taxon>Ophiostomataceae</taxon>
        <taxon>Sporothrix</taxon>
    </lineage>
</organism>
<evidence type="ECO:0000256" key="2">
    <source>
        <dbReference type="ARBA" id="ARBA00005386"/>
    </source>
</evidence>
<dbReference type="FunFam" id="3.40.50.11380:FF:000004">
    <property type="entry name" value="UDP-N-acetylglucosaminyltransferase (AFU_orthologue AFUA_1G03380)"/>
    <property type="match status" value="1"/>
</dbReference>
<feature type="compositionally biased region" description="Polar residues" evidence="9">
    <location>
        <begin position="67"/>
        <end position="93"/>
    </location>
</feature>
<dbReference type="Gene3D" id="1.25.40.10">
    <property type="entry name" value="Tetratricopeptide repeat domain"/>
    <property type="match status" value="3"/>
</dbReference>
<feature type="compositionally biased region" description="Polar residues" evidence="9">
    <location>
        <begin position="773"/>
        <end position="782"/>
    </location>
</feature>
<keyword evidence="4 11" id="KW-0328">Glycosyltransferase</keyword>
<feature type="compositionally biased region" description="Polar residues" evidence="9">
    <location>
        <begin position="102"/>
        <end position="112"/>
    </location>
</feature>
<feature type="repeat" description="TPR" evidence="8">
    <location>
        <begin position="1092"/>
        <end position="1125"/>
    </location>
</feature>
<proteinExistence type="inferred from homology"/>
<evidence type="ECO:0000256" key="5">
    <source>
        <dbReference type="ARBA" id="ARBA00022679"/>
    </source>
</evidence>
<dbReference type="EC" id="2.4.1.255" evidence="3"/>
<reference evidence="11 12" key="1">
    <citation type="journal article" date="2014" name="BMC Genomics">
        <title>Comparative genomics of the major fungal agents of human and animal Sporotrichosis: Sporothrix schenckii and Sporothrix brasiliensis.</title>
        <authorList>
            <person name="Teixeira M.M."/>
            <person name="de Almeida L.G."/>
            <person name="Kubitschek-Barreira P."/>
            <person name="Alves F.L."/>
            <person name="Kioshima E.S."/>
            <person name="Abadio A.K."/>
            <person name="Fernandes L."/>
            <person name="Derengowski L.S."/>
            <person name="Ferreira K.S."/>
            <person name="Souza R.C."/>
            <person name="Ruiz J.C."/>
            <person name="de Andrade N.C."/>
            <person name="Paes H.C."/>
            <person name="Nicola A.M."/>
            <person name="Albuquerque P."/>
            <person name="Gerber A.L."/>
            <person name="Martins V.P."/>
            <person name="Peconick L.D."/>
            <person name="Neto A.V."/>
            <person name="Chaucanez C.B."/>
            <person name="Silva P.A."/>
            <person name="Cunha O.L."/>
            <person name="de Oliveira F.F."/>
            <person name="dos Santos T.C."/>
            <person name="Barros A.L."/>
            <person name="Soares M.A."/>
            <person name="de Oliveira L.M."/>
            <person name="Marini M.M."/>
            <person name="Villalobos-Duno H."/>
            <person name="Cunha M.M."/>
            <person name="de Hoog S."/>
            <person name="da Silveira J.F."/>
            <person name="Henrissat B."/>
            <person name="Nino-Vega G.A."/>
            <person name="Cisalpino P.S."/>
            <person name="Mora-Montes H.M."/>
            <person name="Almeida S.R."/>
            <person name="Stajich J.E."/>
            <person name="Lopes-Bezerra L.M."/>
            <person name="Vasconcelos A.T."/>
            <person name="Felipe M.S."/>
        </authorList>
    </citation>
    <scope>NUCLEOTIDE SEQUENCE [LARGE SCALE GENOMIC DNA]</scope>
    <source>
        <strain evidence="11 12">5110</strain>
    </source>
</reference>
<keyword evidence="6" id="KW-0677">Repeat</keyword>
<dbReference type="GO" id="GO:0006493">
    <property type="term" value="P:protein O-linked glycosylation"/>
    <property type="evidence" value="ECO:0007669"/>
    <property type="project" value="TreeGrafter"/>
</dbReference>
<feature type="domain" description="O-GlcNAc transferase C-terminal" evidence="10">
    <location>
        <begin position="1295"/>
        <end position="1476"/>
    </location>
</feature>
<dbReference type="PANTHER" id="PTHR44998">
    <property type="match status" value="1"/>
</dbReference>
<evidence type="ECO:0000256" key="3">
    <source>
        <dbReference type="ARBA" id="ARBA00011970"/>
    </source>
</evidence>
<dbReference type="Pfam" id="PF13181">
    <property type="entry name" value="TPR_8"/>
    <property type="match status" value="2"/>
</dbReference>
<dbReference type="Gene3D" id="3.40.50.2000">
    <property type="entry name" value="Glycogen Phosphorylase B"/>
    <property type="match status" value="1"/>
</dbReference>
<dbReference type="Pfam" id="PF13844">
    <property type="entry name" value="Glyco_transf_41"/>
    <property type="match status" value="2"/>
</dbReference>
<dbReference type="VEuPathDB" id="FungiDB:SPBR_05475"/>
<dbReference type="SUPFAM" id="SSF48452">
    <property type="entry name" value="TPR-like"/>
    <property type="match status" value="1"/>
</dbReference>
<dbReference type="PANTHER" id="PTHR44998:SF1">
    <property type="entry name" value="UDP-N-ACETYLGLUCOSAMINE--PEPTIDE N-ACETYLGLUCOSAMINYLTRANSFERASE 110 KDA SUBUNIT"/>
    <property type="match status" value="1"/>
</dbReference>
<evidence type="ECO:0000259" key="10">
    <source>
        <dbReference type="Pfam" id="PF13844"/>
    </source>
</evidence>
<evidence type="ECO:0000313" key="11">
    <source>
        <dbReference type="EMBL" id="KIH94273.1"/>
    </source>
</evidence>
<feature type="region of interest" description="Disordered" evidence="9">
    <location>
        <begin position="720"/>
        <end position="782"/>
    </location>
</feature>
<dbReference type="OrthoDB" id="421121at2759"/>
<feature type="compositionally biased region" description="Low complexity" evidence="9">
    <location>
        <begin position="1017"/>
        <end position="1031"/>
    </location>
</feature>
<feature type="compositionally biased region" description="Basic residues" evidence="9">
    <location>
        <begin position="48"/>
        <end position="58"/>
    </location>
</feature>
<keyword evidence="7 8" id="KW-0802">TPR repeat</keyword>
<name>A0A0C2FTB7_9PEZI</name>
<feature type="repeat" description="TPR" evidence="8">
    <location>
        <begin position="652"/>
        <end position="685"/>
    </location>
</feature>
<evidence type="ECO:0000256" key="7">
    <source>
        <dbReference type="ARBA" id="ARBA00022803"/>
    </source>
</evidence>
<feature type="region of interest" description="Disordered" evidence="9">
    <location>
        <begin position="128"/>
        <end position="163"/>
    </location>
</feature>
<dbReference type="EMBL" id="AWTV01000004">
    <property type="protein sequence ID" value="KIH94273.1"/>
    <property type="molecule type" value="Genomic_DNA"/>
</dbReference>
<comment type="caution">
    <text evidence="11">The sequence shown here is derived from an EMBL/GenBank/DDBJ whole genome shotgun (WGS) entry which is preliminary data.</text>
</comment>
<keyword evidence="5 11" id="KW-0808">Transferase</keyword>
<feature type="domain" description="O-GlcNAc transferase C-terminal" evidence="10">
    <location>
        <begin position="1552"/>
        <end position="1720"/>
    </location>
</feature>
<dbReference type="InterPro" id="IPR029489">
    <property type="entry name" value="OGT/SEC/SPY_C"/>
</dbReference>
<evidence type="ECO:0000256" key="8">
    <source>
        <dbReference type="PROSITE-ProRule" id="PRU00339"/>
    </source>
</evidence>
<dbReference type="SMART" id="SM00028">
    <property type="entry name" value="TPR"/>
    <property type="match status" value="5"/>
</dbReference>
<comment type="pathway">
    <text evidence="1">Protein modification; protein glycosylation.</text>
</comment>
<dbReference type="Gene3D" id="3.40.50.11380">
    <property type="match status" value="1"/>
</dbReference>